<evidence type="ECO:0000313" key="1">
    <source>
        <dbReference type="EMBL" id="TWF82741.1"/>
    </source>
</evidence>
<proteinExistence type="predicted"/>
<protein>
    <submittedName>
        <fullName evidence="1">Uncharacterized protein</fullName>
    </submittedName>
</protein>
<dbReference type="Proteomes" id="UP000317940">
    <property type="component" value="Unassembled WGS sequence"/>
</dbReference>
<dbReference type="AlphaFoldDB" id="A0A561T6J2"/>
<comment type="caution">
    <text evidence="1">The sequence shown here is derived from an EMBL/GenBank/DDBJ whole genome shotgun (WGS) entry which is preliminary data.</text>
</comment>
<dbReference type="EMBL" id="VIWT01000004">
    <property type="protein sequence ID" value="TWF82741.1"/>
    <property type="molecule type" value="Genomic_DNA"/>
</dbReference>
<accession>A0A561T6J2</accession>
<reference evidence="1 2" key="1">
    <citation type="submission" date="2019-06" db="EMBL/GenBank/DDBJ databases">
        <title>Sequencing the genomes of 1000 actinobacteria strains.</title>
        <authorList>
            <person name="Klenk H.-P."/>
        </authorList>
    </citation>
    <scope>NUCLEOTIDE SEQUENCE [LARGE SCALE GENOMIC DNA]</scope>
    <source>
        <strain evidence="1 2">DSM 44826</strain>
    </source>
</reference>
<organism evidence="1 2">
    <name type="scientific">Kitasatospora viridis</name>
    <dbReference type="NCBI Taxonomy" id="281105"/>
    <lineage>
        <taxon>Bacteria</taxon>
        <taxon>Bacillati</taxon>
        <taxon>Actinomycetota</taxon>
        <taxon>Actinomycetes</taxon>
        <taxon>Kitasatosporales</taxon>
        <taxon>Streptomycetaceae</taxon>
        <taxon>Kitasatospora</taxon>
    </lineage>
</organism>
<keyword evidence="2" id="KW-1185">Reference proteome</keyword>
<name>A0A561T6J2_9ACTN</name>
<evidence type="ECO:0000313" key="2">
    <source>
        <dbReference type="Proteomes" id="UP000317940"/>
    </source>
</evidence>
<gene>
    <name evidence="1" type="ORF">FHX73_14223</name>
</gene>
<sequence>MLTAEEYEAVRAALLAVTGHWAGGPRTLDSLCRSWRDAVAAVADGYSWSAPELTHDIWCRTGLARVWPLLPPRVRALRQRELDESDDRFREVTVPWPDQVADRGEWWMRRIPRLLDCEPEERLDRGWPTGWEMMPFPRPDGVELRY</sequence>